<organism evidence="12 13">
    <name type="scientific">Poseidonocella pacifica</name>
    <dbReference type="NCBI Taxonomy" id="871651"/>
    <lineage>
        <taxon>Bacteria</taxon>
        <taxon>Pseudomonadati</taxon>
        <taxon>Pseudomonadota</taxon>
        <taxon>Alphaproteobacteria</taxon>
        <taxon>Rhodobacterales</taxon>
        <taxon>Roseobacteraceae</taxon>
        <taxon>Poseidonocella</taxon>
    </lineage>
</organism>
<comment type="pathway">
    <text evidence="2 10">Bacterial outer membrane biogenesis; LPS core biosynthesis.</text>
</comment>
<keyword evidence="10" id="KW-0448">Lipopolysaccharide biosynthesis</keyword>
<dbReference type="Proteomes" id="UP000198796">
    <property type="component" value="Unassembled WGS sequence"/>
</dbReference>
<accession>A0A1I0WHP9</accession>
<keyword evidence="13" id="KW-1185">Reference proteome</keyword>
<evidence type="ECO:0000256" key="1">
    <source>
        <dbReference type="ARBA" id="ARBA00003394"/>
    </source>
</evidence>
<gene>
    <name evidence="12" type="ORF">SAMN05421688_1409</name>
</gene>
<keyword evidence="10" id="KW-1003">Cell membrane</keyword>
<dbReference type="EMBL" id="FOJU01000002">
    <property type="protein sequence ID" value="SFA87768.1"/>
    <property type="molecule type" value="Genomic_DNA"/>
</dbReference>
<evidence type="ECO:0000313" key="13">
    <source>
        <dbReference type="Proteomes" id="UP000198796"/>
    </source>
</evidence>
<feature type="active site" description="Proton acceptor" evidence="8">
    <location>
        <position position="59"/>
    </location>
</feature>
<dbReference type="STRING" id="871651.SAMN05421688_1409"/>
<dbReference type="InterPro" id="IPR039901">
    <property type="entry name" value="Kdotransferase"/>
</dbReference>
<proteinExistence type="inferred from homology"/>
<evidence type="ECO:0000256" key="10">
    <source>
        <dbReference type="RuleBase" id="RU365103"/>
    </source>
</evidence>
<dbReference type="RefSeq" id="WP_175501215.1">
    <property type="nucleotide sequence ID" value="NZ_FOJU01000002.1"/>
</dbReference>
<comment type="catalytic activity">
    <reaction evidence="7 10">
        <text>lipid IVA (E. coli) + CMP-3-deoxy-beta-D-manno-octulosonate = alpha-Kdo-(2-&gt;6)-lipid IVA (E. coli) + CMP + H(+)</text>
        <dbReference type="Rhea" id="RHEA:28066"/>
        <dbReference type="ChEBI" id="CHEBI:15378"/>
        <dbReference type="ChEBI" id="CHEBI:58603"/>
        <dbReference type="ChEBI" id="CHEBI:60364"/>
        <dbReference type="ChEBI" id="CHEBI:60377"/>
        <dbReference type="ChEBI" id="CHEBI:85987"/>
        <dbReference type="EC" id="2.4.99.12"/>
    </reaction>
</comment>
<evidence type="ECO:0000256" key="6">
    <source>
        <dbReference type="ARBA" id="ARBA00031445"/>
    </source>
</evidence>
<evidence type="ECO:0000256" key="5">
    <source>
        <dbReference type="ARBA" id="ARBA00022679"/>
    </source>
</evidence>
<dbReference type="PANTHER" id="PTHR42755">
    <property type="entry name" value="3-DEOXY-MANNO-OCTULOSONATE CYTIDYLYLTRANSFERASE"/>
    <property type="match status" value="1"/>
</dbReference>
<dbReference type="Pfam" id="PF04413">
    <property type="entry name" value="Glycos_transf_N"/>
    <property type="match status" value="1"/>
</dbReference>
<sequence>MLFYQILITLATPALLSHALWQRLRGREDRAAFRARIGLTRSPERTGPTLWIHGASNGELASARAFITLLQARYPKYRLLITCNTVSARDMAAGWDLTETTVQLAPFDLRWLARSLIRARDVRALIVLENEFWPNRFLAAAEAALPVIVLGARISGRSARRWSQLDFVARTVLESVRLLSAQDGDSQDRFVALGLSNARVAPRVNLKALYTPPPLAGAGPLDGIWHRSTTWLAASTHEGEDESIIAAHCLALKSQPGLRLILAPRHPRRAERITSQLIRAGLSFARRSKGEPVTAETQVLLADTMGEMPLWYTAAAICFVGGSLVDQGGHTPFEPGAFETVLLHGPHVANFDRIYSRLDREDGALAVSDAESLANALTEAMRPARALSLVRNARRALASDQDIEGLFARLDPMLR</sequence>
<feature type="site" description="Transition state stabilizer" evidence="9">
    <location>
        <position position="207"/>
    </location>
</feature>
<comment type="similarity">
    <text evidence="10">Belongs to the glycosyltransferase group 1 family.</text>
</comment>
<dbReference type="GO" id="GO:0009244">
    <property type="term" value="P:lipopolysaccharide core region biosynthetic process"/>
    <property type="evidence" value="ECO:0007669"/>
    <property type="project" value="UniProtKB-UniRule"/>
</dbReference>
<dbReference type="InterPro" id="IPR007507">
    <property type="entry name" value="Glycos_transf_N"/>
</dbReference>
<feature type="site" description="Transition state stabilizer" evidence="9">
    <location>
        <position position="129"/>
    </location>
</feature>
<dbReference type="AlphaFoldDB" id="A0A1I0WHP9"/>
<keyword evidence="10" id="KW-0472">Membrane</keyword>
<comment type="function">
    <text evidence="1 10">Involved in lipopolysaccharide (LPS) biosynthesis. Catalyzes the transfer of 3-deoxy-D-manno-octulosonate (Kdo) residue(s) from CMP-Kdo to lipid IV(A), the tetraacyldisaccharide-1,4'-bisphosphate precursor of lipid A.</text>
</comment>
<evidence type="ECO:0000313" key="12">
    <source>
        <dbReference type="EMBL" id="SFA87768.1"/>
    </source>
</evidence>
<feature type="domain" description="3-deoxy-D-manno-octulosonic-acid transferase N-terminal" evidence="11">
    <location>
        <begin position="33"/>
        <end position="207"/>
    </location>
</feature>
<name>A0A1I0WHP9_9RHOB</name>
<dbReference type="EC" id="2.4.99.12" evidence="3 10"/>
<evidence type="ECO:0000256" key="7">
    <source>
        <dbReference type="ARBA" id="ARBA00049183"/>
    </source>
</evidence>
<evidence type="ECO:0000256" key="4">
    <source>
        <dbReference type="ARBA" id="ARBA00019077"/>
    </source>
</evidence>
<evidence type="ECO:0000256" key="2">
    <source>
        <dbReference type="ARBA" id="ARBA00004713"/>
    </source>
</evidence>
<evidence type="ECO:0000256" key="9">
    <source>
        <dbReference type="PIRSR" id="PIRSR639901-2"/>
    </source>
</evidence>
<protein>
    <recommendedName>
        <fullName evidence="4 10">3-deoxy-D-manno-octulosonic acid transferase</fullName>
        <shortName evidence="10">Kdo transferase</shortName>
        <ecNumber evidence="3 10">2.4.99.12</ecNumber>
    </recommendedName>
    <alternativeName>
        <fullName evidence="6 10">Lipid IV(A) 3-deoxy-D-manno-octulosonic acid transferase</fullName>
    </alternativeName>
</protein>
<comment type="subcellular location">
    <subcellularLocation>
        <location evidence="10">Cell membrane</location>
    </subcellularLocation>
</comment>
<dbReference type="GO" id="GO:0009245">
    <property type="term" value="P:lipid A biosynthetic process"/>
    <property type="evidence" value="ECO:0007669"/>
    <property type="project" value="TreeGrafter"/>
</dbReference>
<dbReference type="GO" id="GO:0005886">
    <property type="term" value="C:plasma membrane"/>
    <property type="evidence" value="ECO:0007669"/>
    <property type="project" value="UniProtKB-SubCell"/>
</dbReference>
<dbReference type="Gene3D" id="3.40.50.11720">
    <property type="entry name" value="3-Deoxy-D-manno-octulosonic-acid transferase, N-terminal domain"/>
    <property type="match status" value="1"/>
</dbReference>
<dbReference type="GO" id="GO:0043842">
    <property type="term" value="F:Kdo transferase activity"/>
    <property type="evidence" value="ECO:0007669"/>
    <property type="project" value="UniProtKB-EC"/>
</dbReference>
<keyword evidence="5 10" id="KW-0808">Transferase</keyword>
<dbReference type="Gene3D" id="3.40.50.2000">
    <property type="entry name" value="Glycogen Phosphorylase B"/>
    <property type="match status" value="1"/>
</dbReference>
<evidence type="ECO:0000256" key="8">
    <source>
        <dbReference type="PIRSR" id="PIRSR639901-1"/>
    </source>
</evidence>
<dbReference type="InterPro" id="IPR038107">
    <property type="entry name" value="Glycos_transf_N_sf"/>
</dbReference>
<dbReference type="UniPathway" id="UPA00958"/>
<dbReference type="PANTHER" id="PTHR42755:SF1">
    <property type="entry name" value="3-DEOXY-D-MANNO-OCTULOSONIC ACID TRANSFERASE, MITOCHONDRIAL-RELATED"/>
    <property type="match status" value="1"/>
</dbReference>
<evidence type="ECO:0000256" key="3">
    <source>
        <dbReference type="ARBA" id="ARBA00012621"/>
    </source>
</evidence>
<evidence type="ECO:0000259" key="11">
    <source>
        <dbReference type="Pfam" id="PF04413"/>
    </source>
</evidence>
<reference evidence="12 13" key="1">
    <citation type="submission" date="2016-10" db="EMBL/GenBank/DDBJ databases">
        <authorList>
            <person name="de Groot N.N."/>
        </authorList>
    </citation>
    <scope>NUCLEOTIDE SEQUENCE [LARGE SCALE GENOMIC DNA]</scope>
    <source>
        <strain evidence="12 13">DSM 29316</strain>
    </source>
</reference>